<dbReference type="GO" id="GO:0009697">
    <property type="term" value="P:salicylic acid biosynthetic process"/>
    <property type="evidence" value="ECO:0007669"/>
    <property type="project" value="TreeGrafter"/>
</dbReference>
<evidence type="ECO:0000259" key="6">
    <source>
        <dbReference type="Pfam" id="PF00425"/>
    </source>
</evidence>
<comment type="catalytic activity">
    <reaction evidence="1">
        <text>chorismate = isochorismate</text>
        <dbReference type="Rhea" id="RHEA:18985"/>
        <dbReference type="ChEBI" id="CHEBI:29748"/>
        <dbReference type="ChEBI" id="CHEBI:29780"/>
        <dbReference type="EC" id="5.4.4.2"/>
    </reaction>
</comment>
<keyword evidence="9" id="KW-1185">Reference proteome</keyword>
<comment type="similarity">
    <text evidence="2">Belongs to the isochorismate synthase family.</text>
</comment>
<name>A0A511T9Y6_MYXFU</name>
<dbReference type="STRING" id="1334629.MFUL124B02_23115"/>
<evidence type="ECO:0000256" key="2">
    <source>
        <dbReference type="ARBA" id="ARBA00005297"/>
    </source>
</evidence>
<dbReference type="InterPro" id="IPR005801">
    <property type="entry name" value="ADC_synthase"/>
</dbReference>
<proteinExistence type="inferred from homology"/>
<evidence type="ECO:0000256" key="5">
    <source>
        <dbReference type="ARBA" id="ARBA00041564"/>
    </source>
</evidence>
<evidence type="ECO:0000313" key="7">
    <source>
        <dbReference type="EMBL" id="GEN10403.1"/>
    </source>
</evidence>
<dbReference type="AlphaFoldDB" id="A0A511T9Y6"/>
<sequence>MKTTEVAPQKLAAQLLESYEAGSSFFFASPRRTLLARGTFATVPHVGGQSSLERLGERVAKVLSDARQADHDIPVAVGAVPFVGRAPAQLVVPMTLQRAGPLVFDDVAMPHPVLPQSYTLRPVPEPSAYLDGVAQALKLMESGPLRKVVLSRSLHLSATTPIDLQRLLHNLARRNPSGFTFAVDLQGEGRRTLIGASPELLVSRNGMQVVANPLAGSAARSPDPVEDQARAARLLESPKDLHEHAVVIDAVAEAMRPFCKTLDVPARPSLVSTQTMWHLSSRIVGEIADPSISSLTLAMALHPTPAVCGFPTELAHEAIGHIEPFDRGYFTGTVGWCDANGDGQWAVTIRCAEADESSLRLFAGAGIVAGSKPESELAETEAKFRTMLQAMGLGQGAEVKP</sequence>
<comment type="caution">
    <text evidence="7">The sequence shown here is derived from an EMBL/GenBank/DDBJ whole genome shotgun (WGS) entry which is preliminary data.</text>
</comment>
<dbReference type="Gene3D" id="3.60.120.10">
    <property type="entry name" value="Anthranilate synthase"/>
    <property type="match status" value="1"/>
</dbReference>
<evidence type="ECO:0000313" key="10">
    <source>
        <dbReference type="Proteomes" id="UP000321514"/>
    </source>
</evidence>
<gene>
    <name evidence="7" type="primary">dhbC</name>
    <name evidence="7" type="ORF">MFU01_54400</name>
    <name evidence="8" type="ORF">SAMN05443572_103430</name>
</gene>
<evidence type="ECO:0000313" key="8">
    <source>
        <dbReference type="EMBL" id="SET83556.1"/>
    </source>
</evidence>
<dbReference type="EMBL" id="FOIB01000003">
    <property type="protein sequence ID" value="SET83556.1"/>
    <property type="molecule type" value="Genomic_DNA"/>
</dbReference>
<dbReference type="EC" id="5.4.4.2" evidence="3"/>
<dbReference type="Proteomes" id="UP000321514">
    <property type="component" value="Unassembled WGS sequence"/>
</dbReference>
<evidence type="ECO:0000256" key="3">
    <source>
        <dbReference type="ARBA" id="ARBA00012824"/>
    </source>
</evidence>
<evidence type="ECO:0000313" key="9">
    <source>
        <dbReference type="Proteomes" id="UP000183760"/>
    </source>
</evidence>
<dbReference type="NCBIfam" id="TIGR00543">
    <property type="entry name" value="isochor_syn"/>
    <property type="match status" value="1"/>
</dbReference>
<dbReference type="EMBL" id="BJXR01000039">
    <property type="protein sequence ID" value="GEN10403.1"/>
    <property type="molecule type" value="Genomic_DNA"/>
</dbReference>
<dbReference type="NCBIfam" id="NF005380">
    <property type="entry name" value="PRK06923.1"/>
    <property type="match status" value="1"/>
</dbReference>
<feature type="domain" description="Chorismate-utilising enzyme C-terminal" evidence="6">
    <location>
        <begin position="127"/>
        <end position="383"/>
    </location>
</feature>
<dbReference type="InterPro" id="IPR004561">
    <property type="entry name" value="IsoChor_synthase"/>
</dbReference>
<dbReference type="Proteomes" id="UP000183760">
    <property type="component" value="Unassembled WGS sequence"/>
</dbReference>
<reference evidence="8 9" key="1">
    <citation type="submission" date="2016-10" db="EMBL/GenBank/DDBJ databases">
        <authorList>
            <person name="Varghese N."/>
            <person name="Submissions S."/>
        </authorList>
    </citation>
    <scope>NUCLEOTIDE SEQUENCE [LARGE SCALE GENOMIC DNA]</scope>
    <source>
        <strain evidence="8 9">DSM 16525</strain>
    </source>
</reference>
<dbReference type="InterPro" id="IPR015890">
    <property type="entry name" value="Chorismate_C"/>
</dbReference>
<accession>A0A511T9Y6</accession>
<dbReference type="Pfam" id="PF00425">
    <property type="entry name" value="Chorismate_bind"/>
    <property type="match status" value="1"/>
</dbReference>
<dbReference type="GO" id="GO:0008909">
    <property type="term" value="F:isochorismate synthase activity"/>
    <property type="evidence" value="ECO:0007669"/>
    <property type="project" value="UniProtKB-EC"/>
</dbReference>
<dbReference type="SUPFAM" id="SSF56322">
    <property type="entry name" value="ADC synthase"/>
    <property type="match status" value="1"/>
</dbReference>
<dbReference type="PANTHER" id="PTHR42839:SF2">
    <property type="entry name" value="ISOCHORISMATE SYNTHASE ENTC"/>
    <property type="match status" value="1"/>
</dbReference>
<organism evidence="7 10">
    <name type="scientific">Myxococcus fulvus</name>
    <dbReference type="NCBI Taxonomy" id="33"/>
    <lineage>
        <taxon>Bacteria</taxon>
        <taxon>Pseudomonadati</taxon>
        <taxon>Myxococcota</taxon>
        <taxon>Myxococcia</taxon>
        <taxon>Myxococcales</taxon>
        <taxon>Cystobacterineae</taxon>
        <taxon>Myxococcaceae</taxon>
        <taxon>Myxococcus</taxon>
    </lineage>
</organism>
<evidence type="ECO:0000256" key="1">
    <source>
        <dbReference type="ARBA" id="ARBA00000799"/>
    </source>
</evidence>
<reference evidence="7 10" key="2">
    <citation type="submission" date="2019-07" db="EMBL/GenBank/DDBJ databases">
        <title>Whole genome shotgun sequence of Myxococcus fulvus NBRC 100333.</title>
        <authorList>
            <person name="Hosoyama A."/>
            <person name="Uohara A."/>
            <person name="Ohji S."/>
            <person name="Ichikawa N."/>
        </authorList>
    </citation>
    <scope>NUCLEOTIDE SEQUENCE [LARGE SCALE GENOMIC DNA]</scope>
    <source>
        <strain evidence="7 10">NBRC 100333</strain>
    </source>
</reference>
<dbReference type="RefSeq" id="WP_074952432.1">
    <property type="nucleotide sequence ID" value="NZ_BJXR01000039.1"/>
</dbReference>
<dbReference type="OrthoDB" id="9806579at2"/>
<evidence type="ECO:0000256" key="4">
    <source>
        <dbReference type="ARBA" id="ARBA00023235"/>
    </source>
</evidence>
<keyword evidence="4" id="KW-0413">Isomerase</keyword>
<dbReference type="PANTHER" id="PTHR42839">
    <property type="entry name" value="ISOCHORISMATE SYNTHASE ENTC"/>
    <property type="match status" value="1"/>
</dbReference>
<protein>
    <recommendedName>
        <fullName evidence="3">isochorismate synthase</fullName>
        <ecNumber evidence="3">5.4.4.2</ecNumber>
    </recommendedName>
    <alternativeName>
        <fullName evidence="5">Isochorismate mutase</fullName>
    </alternativeName>
</protein>